<dbReference type="Gene3D" id="1.20.120.1760">
    <property type="match status" value="1"/>
</dbReference>
<keyword evidence="7" id="KW-0594">Phospholipid biosynthesis</keyword>
<keyword evidence="5" id="KW-0443">Lipid metabolism</keyword>
<dbReference type="EMBL" id="UOFN01000067">
    <property type="protein sequence ID" value="VAW76775.1"/>
    <property type="molecule type" value="Genomic_DNA"/>
</dbReference>
<evidence type="ECO:0000256" key="9">
    <source>
        <dbReference type="SAM" id="Phobius"/>
    </source>
</evidence>
<keyword evidence="2" id="KW-0444">Lipid biosynthesis</keyword>
<evidence type="ECO:0000256" key="7">
    <source>
        <dbReference type="ARBA" id="ARBA00023209"/>
    </source>
</evidence>
<dbReference type="Pfam" id="PF01066">
    <property type="entry name" value="CDP-OH_P_transf"/>
    <property type="match status" value="1"/>
</dbReference>
<accession>A0A3B0Y7M5</accession>
<reference evidence="10" key="1">
    <citation type="submission" date="2018-06" db="EMBL/GenBank/DDBJ databases">
        <authorList>
            <person name="Zhirakovskaya E."/>
        </authorList>
    </citation>
    <scope>NUCLEOTIDE SEQUENCE</scope>
</reference>
<protein>
    <submittedName>
        <fullName evidence="10">CDP-diacylglycerol--glycerol-3-phosphate 3-phosphatidyltransferase</fullName>
        <ecNumber evidence="10">2.7.8.5</ecNumber>
    </submittedName>
</protein>
<keyword evidence="10" id="KW-0808">Transferase</keyword>
<keyword evidence="6 9" id="KW-0472">Membrane</keyword>
<dbReference type="InterPro" id="IPR000462">
    <property type="entry name" value="CDP-OH_P_trans"/>
</dbReference>
<dbReference type="AlphaFoldDB" id="A0A3B0Y7M5"/>
<evidence type="ECO:0000256" key="6">
    <source>
        <dbReference type="ARBA" id="ARBA00023136"/>
    </source>
</evidence>
<evidence type="ECO:0000256" key="8">
    <source>
        <dbReference type="ARBA" id="ARBA00023264"/>
    </source>
</evidence>
<dbReference type="PIRSF" id="PIRSF000847">
    <property type="entry name" value="Phos_ph_gly_syn"/>
    <property type="match status" value="1"/>
</dbReference>
<feature type="transmembrane region" description="Helical" evidence="9">
    <location>
        <begin position="71"/>
        <end position="100"/>
    </location>
</feature>
<keyword evidence="4 9" id="KW-1133">Transmembrane helix</keyword>
<keyword evidence="8" id="KW-1208">Phospholipid metabolism</keyword>
<dbReference type="GO" id="GO:0016020">
    <property type="term" value="C:membrane"/>
    <property type="evidence" value="ECO:0007669"/>
    <property type="project" value="UniProtKB-SubCell"/>
</dbReference>
<dbReference type="InterPro" id="IPR050324">
    <property type="entry name" value="CDP-alcohol_PTase-I"/>
</dbReference>
<evidence type="ECO:0000256" key="2">
    <source>
        <dbReference type="ARBA" id="ARBA00022516"/>
    </source>
</evidence>
<evidence type="ECO:0000256" key="5">
    <source>
        <dbReference type="ARBA" id="ARBA00023098"/>
    </source>
</evidence>
<evidence type="ECO:0000313" key="10">
    <source>
        <dbReference type="EMBL" id="VAW76775.1"/>
    </source>
</evidence>
<dbReference type="GO" id="GO:0008444">
    <property type="term" value="F:CDP-diacylglycerol-glycerol-3-phosphate 3-phosphatidyltransferase activity"/>
    <property type="evidence" value="ECO:0007669"/>
    <property type="project" value="UniProtKB-EC"/>
</dbReference>
<dbReference type="PANTHER" id="PTHR14269">
    <property type="entry name" value="CDP-DIACYLGLYCEROL--GLYCEROL-3-PHOSPHATE 3-PHOSPHATIDYLTRANSFERASE-RELATED"/>
    <property type="match status" value="1"/>
</dbReference>
<feature type="transmembrane region" description="Helical" evidence="9">
    <location>
        <begin position="121"/>
        <end position="142"/>
    </location>
</feature>
<sequence length="181" mass="20226">MRARDIPNLITIGRIFLVAPVTWALLDGRYMLALLLFLVAGASDALDGFLAKQFDWGSRLGALLDPLADKALLISCYAALAWIGFLPFWLLALVVFRDVLIVAGATIYNYRIERLDAHPTLVSKLNTLLQIILVLLVIINLATGYGEILWINWLVYAVTVSIIWSGVDYVITWGRRARDHS</sequence>
<gene>
    <name evidence="10" type="ORF">MNBD_GAMMA15-59</name>
</gene>
<evidence type="ECO:0000256" key="1">
    <source>
        <dbReference type="ARBA" id="ARBA00004141"/>
    </source>
</evidence>
<dbReference type="InterPro" id="IPR004570">
    <property type="entry name" value="Phosphatidylglycerol_P_synth"/>
</dbReference>
<name>A0A3B0Y7M5_9ZZZZ</name>
<proteinExistence type="predicted"/>
<feature type="transmembrane region" description="Helical" evidence="9">
    <location>
        <begin position="148"/>
        <end position="171"/>
    </location>
</feature>
<evidence type="ECO:0000256" key="3">
    <source>
        <dbReference type="ARBA" id="ARBA00022692"/>
    </source>
</evidence>
<keyword evidence="3 9" id="KW-0812">Transmembrane</keyword>
<dbReference type="GO" id="GO:0046474">
    <property type="term" value="P:glycerophospholipid biosynthetic process"/>
    <property type="evidence" value="ECO:0007669"/>
    <property type="project" value="TreeGrafter"/>
</dbReference>
<evidence type="ECO:0000256" key="4">
    <source>
        <dbReference type="ARBA" id="ARBA00022989"/>
    </source>
</evidence>
<dbReference type="PANTHER" id="PTHR14269:SF11">
    <property type="entry name" value="CDP-DIACYLGLYCEROL--GLYCEROL-3-PHOSPHATE 3-PHOSPHATIDYLTRANSFERASE"/>
    <property type="match status" value="1"/>
</dbReference>
<comment type="subcellular location">
    <subcellularLocation>
        <location evidence="1">Membrane</location>
        <topology evidence="1">Multi-pass membrane protein</topology>
    </subcellularLocation>
</comment>
<dbReference type="EC" id="2.7.8.5" evidence="10"/>
<organism evidence="10">
    <name type="scientific">hydrothermal vent metagenome</name>
    <dbReference type="NCBI Taxonomy" id="652676"/>
    <lineage>
        <taxon>unclassified sequences</taxon>
        <taxon>metagenomes</taxon>
        <taxon>ecological metagenomes</taxon>
    </lineage>
</organism>
<dbReference type="InterPro" id="IPR043130">
    <property type="entry name" value="CDP-OH_PTrfase_TM_dom"/>
</dbReference>